<dbReference type="InterPro" id="IPR003835">
    <property type="entry name" value="Glyco_trans_19"/>
</dbReference>
<accession>A0A839ZH56</accession>
<dbReference type="NCBIfam" id="TIGR00215">
    <property type="entry name" value="lpxB"/>
    <property type="match status" value="1"/>
</dbReference>
<evidence type="ECO:0000313" key="13">
    <source>
        <dbReference type="Proteomes" id="UP000533469"/>
    </source>
</evidence>
<evidence type="ECO:0000256" key="9">
    <source>
        <dbReference type="ARBA" id="ARBA00023098"/>
    </source>
</evidence>
<proteinExistence type="inferred from homology"/>
<dbReference type="Proteomes" id="UP000533469">
    <property type="component" value="Unassembled WGS sequence"/>
</dbReference>
<dbReference type="AlphaFoldDB" id="A0A839ZH56"/>
<comment type="catalytic activity">
    <reaction evidence="10">
        <text>a lipid X + a UDP-2-N,3-O-bis[(3R)-3-hydroxyacyl]-alpha-D-glucosamine = a lipid A disaccharide + UDP + H(+)</text>
        <dbReference type="Rhea" id="RHEA:67828"/>
        <dbReference type="ChEBI" id="CHEBI:15378"/>
        <dbReference type="ChEBI" id="CHEBI:58223"/>
        <dbReference type="ChEBI" id="CHEBI:137748"/>
        <dbReference type="ChEBI" id="CHEBI:176338"/>
        <dbReference type="ChEBI" id="CHEBI:176343"/>
        <dbReference type="EC" id="2.4.1.182"/>
    </reaction>
</comment>
<comment type="caution">
    <text evidence="12">The sequence shown here is derived from an EMBL/GenBank/DDBJ whole genome shotgun (WGS) entry which is preliminary data.</text>
</comment>
<reference evidence="12 13" key="1">
    <citation type="submission" date="2020-08" db="EMBL/GenBank/DDBJ databases">
        <title>Genomic Encyclopedia of Type Strains, Phase IV (KMG-IV): sequencing the most valuable type-strain genomes for metagenomic binning, comparative biology and taxonomic classification.</title>
        <authorList>
            <person name="Goeker M."/>
        </authorList>
    </citation>
    <scope>NUCLEOTIDE SEQUENCE [LARGE SCALE GENOMIC DNA]</scope>
    <source>
        <strain evidence="12 13">DSM 5895</strain>
    </source>
</reference>
<sequence>MSGDQTVSGGDILRGDPAPARPLDVFVVAGEESGDTLAAGLMAEMRALHPAGVRFRGVGGGRMQAQGLTSLFPMDEITAMGFAQVIAGLPRILRRMGQTVDAIVAQPPDILVLVDAPDFTHRVARKVRARLPDLRVVKYVAPTVWVWRPGRAKAMAPDVNRVLAILPFEPEVMRALGGPPTTYVGHPLLGSLDTLRPNAAEAERRVASPPIVLVLPGSRRAELVRLGDAFGEVLGRLKQRIPDVELILPTLPRRLAQVEETVARWPVPVRVVVDEAEKLAAFRIARAALAASGTVTLELALAGIPTVAAYRVPWLEGRIVPFFIKVKTAILPNLILGEPAVAEYLQWHIDPPAMAEKLAGLVTGGEGREAQLGAFARLDAVLGTGGEPPSRRAAHAVLDMLR</sequence>
<keyword evidence="13" id="KW-1185">Reference proteome</keyword>
<evidence type="ECO:0000256" key="11">
    <source>
        <dbReference type="NCBIfam" id="TIGR00215"/>
    </source>
</evidence>
<dbReference type="RefSeq" id="WP_183192098.1">
    <property type="nucleotide sequence ID" value="NZ_JACICD010000016.1"/>
</dbReference>
<evidence type="ECO:0000256" key="5">
    <source>
        <dbReference type="ARBA" id="ARBA00022516"/>
    </source>
</evidence>
<keyword evidence="8 12" id="KW-0808">Transferase</keyword>
<name>A0A839ZH56_9HYPH</name>
<keyword evidence="7 12" id="KW-0328">Glycosyltransferase</keyword>
<evidence type="ECO:0000256" key="4">
    <source>
        <dbReference type="ARBA" id="ARBA00020902"/>
    </source>
</evidence>
<evidence type="ECO:0000256" key="1">
    <source>
        <dbReference type="ARBA" id="ARBA00002056"/>
    </source>
</evidence>
<dbReference type="GO" id="GO:0009245">
    <property type="term" value="P:lipid A biosynthetic process"/>
    <property type="evidence" value="ECO:0007669"/>
    <property type="project" value="UniProtKB-UniRule"/>
</dbReference>
<evidence type="ECO:0000256" key="8">
    <source>
        <dbReference type="ARBA" id="ARBA00022679"/>
    </source>
</evidence>
<dbReference type="GO" id="GO:0016020">
    <property type="term" value="C:membrane"/>
    <property type="evidence" value="ECO:0007669"/>
    <property type="project" value="GOC"/>
</dbReference>
<evidence type="ECO:0000256" key="6">
    <source>
        <dbReference type="ARBA" id="ARBA00022556"/>
    </source>
</evidence>
<comment type="similarity">
    <text evidence="2">Belongs to the LpxB family.</text>
</comment>
<evidence type="ECO:0000256" key="10">
    <source>
        <dbReference type="ARBA" id="ARBA00048975"/>
    </source>
</evidence>
<organism evidence="12 13">
    <name type="scientific">Ancylobacter tetraedralis</name>
    <dbReference type="NCBI Taxonomy" id="217068"/>
    <lineage>
        <taxon>Bacteria</taxon>
        <taxon>Pseudomonadati</taxon>
        <taxon>Pseudomonadota</taxon>
        <taxon>Alphaproteobacteria</taxon>
        <taxon>Hyphomicrobiales</taxon>
        <taxon>Xanthobacteraceae</taxon>
        <taxon>Ancylobacter</taxon>
    </lineage>
</organism>
<protein>
    <recommendedName>
        <fullName evidence="4 11">Lipid-A-disaccharide synthase</fullName>
        <ecNumber evidence="3 11">2.4.1.182</ecNumber>
    </recommendedName>
</protein>
<dbReference type="PANTHER" id="PTHR30372">
    <property type="entry name" value="LIPID-A-DISACCHARIDE SYNTHASE"/>
    <property type="match status" value="1"/>
</dbReference>
<keyword evidence="5" id="KW-0444">Lipid biosynthesis</keyword>
<evidence type="ECO:0000313" key="12">
    <source>
        <dbReference type="EMBL" id="MBB3773907.1"/>
    </source>
</evidence>
<dbReference type="GO" id="GO:0008915">
    <property type="term" value="F:lipid-A-disaccharide synthase activity"/>
    <property type="evidence" value="ECO:0007669"/>
    <property type="project" value="UniProtKB-UniRule"/>
</dbReference>
<keyword evidence="9" id="KW-0443">Lipid metabolism</keyword>
<dbReference type="SUPFAM" id="SSF53756">
    <property type="entry name" value="UDP-Glycosyltransferase/glycogen phosphorylase"/>
    <property type="match status" value="1"/>
</dbReference>
<dbReference type="GO" id="GO:0005543">
    <property type="term" value="F:phospholipid binding"/>
    <property type="evidence" value="ECO:0007669"/>
    <property type="project" value="TreeGrafter"/>
</dbReference>
<evidence type="ECO:0000256" key="7">
    <source>
        <dbReference type="ARBA" id="ARBA00022676"/>
    </source>
</evidence>
<gene>
    <name evidence="12" type="ORF">FHS55_004552</name>
</gene>
<comment type="function">
    <text evidence="1">Condensation of UDP-2,3-diacylglucosamine and 2,3-diacylglucosamine-1-phosphate to form lipid A disaccharide, a precursor of lipid A, a phosphorylated glycolipid that anchors the lipopolysaccharide to the outer membrane of the cell.</text>
</comment>
<dbReference type="EC" id="2.4.1.182" evidence="3 11"/>
<dbReference type="PANTHER" id="PTHR30372:SF4">
    <property type="entry name" value="LIPID-A-DISACCHARIDE SYNTHASE, MITOCHONDRIAL-RELATED"/>
    <property type="match status" value="1"/>
</dbReference>
<evidence type="ECO:0000256" key="2">
    <source>
        <dbReference type="ARBA" id="ARBA00007868"/>
    </source>
</evidence>
<keyword evidence="6" id="KW-0441">Lipid A biosynthesis</keyword>
<evidence type="ECO:0000256" key="3">
    <source>
        <dbReference type="ARBA" id="ARBA00012687"/>
    </source>
</evidence>
<dbReference type="EMBL" id="JACICD010000016">
    <property type="protein sequence ID" value="MBB3773907.1"/>
    <property type="molecule type" value="Genomic_DNA"/>
</dbReference>
<dbReference type="Pfam" id="PF02684">
    <property type="entry name" value="LpxB"/>
    <property type="match status" value="1"/>
</dbReference>